<dbReference type="Proteomes" id="UP000611762">
    <property type="component" value="Unassembled WGS sequence"/>
</dbReference>
<dbReference type="EMBL" id="JACRSU010000001">
    <property type="protein sequence ID" value="MBC8540066.1"/>
    <property type="molecule type" value="Genomic_DNA"/>
</dbReference>
<comment type="caution">
    <text evidence="1">The sequence shown here is derived from an EMBL/GenBank/DDBJ whole genome shotgun (WGS) entry which is preliminary data.</text>
</comment>
<protein>
    <submittedName>
        <fullName evidence="1">Uncharacterized protein</fullName>
    </submittedName>
</protein>
<dbReference type="AlphaFoldDB" id="A0A926HYR1"/>
<name>A0A926HYR1_9FIRM</name>
<reference evidence="1" key="1">
    <citation type="submission" date="2020-08" db="EMBL/GenBank/DDBJ databases">
        <title>Genome public.</title>
        <authorList>
            <person name="Liu C."/>
            <person name="Sun Q."/>
        </authorList>
    </citation>
    <scope>NUCLEOTIDE SEQUENCE</scope>
    <source>
        <strain evidence="1">H8</strain>
    </source>
</reference>
<keyword evidence="2" id="KW-1185">Reference proteome</keyword>
<evidence type="ECO:0000313" key="1">
    <source>
        <dbReference type="EMBL" id="MBC8540066.1"/>
    </source>
</evidence>
<gene>
    <name evidence="1" type="ORF">H8698_03630</name>
</gene>
<organism evidence="1 2">
    <name type="scientific">Congzhengia minquanensis</name>
    <dbReference type="NCBI Taxonomy" id="2763657"/>
    <lineage>
        <taxon>Bacteria</taxon>
        <taxon>Bacillati</taxon>
        <taxon>Bacillota</taxon>
        <taxon>Clostridia</taxon>
        <taxon>Eubacteriales</taxon>
        <taxon>Oscillospiraceae</taxon>
        <taxon>Congzhengia</taxon>
    </lineage>
</organism>
<proteinExistence type="predicted"/>
<dbReference type="RefSeq" id="WP_249311199.1">
    <property type="nucleotide sequence ID" value="NZ_JACRSU010000001.1"/>
</dbReference>
<evidence type="ECO:0000313" key="2">
    <source>
        <dbReference type="Proteomes" id="UP000611762"/>
    </source>
</evidence>
<sequence>MPKTIPIYWDDLTPSKQAEILAAFGENCNYDVFPIVEIPVTEEGFE</sequence>
<accession>A0A926HYR1</accession>